<feature type="region of interest" description="Disordered" evidence="2">
    <location>
        <begin position="482"/>
        <end position="522"/>
    </location>
</feature>
<dbReference type="EMBL" id="JAIWOZ010000005">
    <property type="protein sequence ID" value="KAH6604718.1"/>
    <property type="molecule type" value="Genomic_DNA"/>
</dbReference>
<keyword evidence="4" id="KW-1185">Reference proteome</keyword>
<feature type="compositionally biased region" description="Low complexity" evidence="2">
    <location>
        <begin position="268"/>
        <end position="289"/>
    </location>
</feature>
<dbReference type="OrthoDB" id="5402392at2759"/>
<reference evidence="3" key="1">
    <citation type="submission" date="2021-08" db="EMBL/GenBank/DDBJ databases">
        <title>Chromosome-Level Trichoderma cornu-damae using Hi-C Data.</title>
        <authorList>
            <person name="Kim C.S."/>
        </authorList>
    </citation>
    <scope>NUCLEOTIDE SEQUENCE</scope>
    <source>
        <strain evidence="3">KA19-0412C</strain>
    </source>
</reference>
<keyword evidence="1" id="KW-0175">Coiled coil</keyword>
<protein>
    <submittedName>
        <fullName evidence="3">Uncharacterized protein</fullName>
    </submittedName>
</protein>
<evidence type="ECO:0000256" key="1">
    <source>
        <dbReference type="SAM" id="Coils"/>
    </source>
</evidence>
<comment type="caution">
    <text evidence="3">The sequence shown here is derived from an EMBL/GenBank/DDBJ whole genome shotgun (WGS) entry which is preliminary data.</text>
</comment>
<evidence type="ECO:0000256" key="2">
    <source>
        <dbReference type="SAM" id="MobiDB-lite"/>
    </source>
</evidence>
<organism evidence="3 4">
    <name type="scientific">Trichoderma cornu-damae</name>
    <dbReference type="NCBI Taxonomy" id="654480"/>
    <lineage>
        <taxon>Eukaryota</taxon>
        <taxon>Fungi</taxon>
        <taxon>Dikarya</taxon>
        <taxon>Ascomycota</taxon>
        <taxon>Pezizomycotina</taxon>
        <taxon>Sordariomycetes</taxon>
        <taxon>Hypocreomycetidae</taxon>
        <taxon>Hypocreales</taxon>
        <taxon>Hypocreaceae</taxon>
        <taxon>Trichoderma</taxon>
    </lineage>
</organism>
<dbReference type="Proteomes" id="UP000827724">
    <property type="component" value="Unassembled WGS sequence"/>
</dbReference>
<dbReference type="AlphaFoldDB" id="A0A9P8TTW6"/>
<evidence type="ECO:0000313" key="4">
    <source>
        <dbReference type="Proteomes" id="UP000827724"/>
    </source>
</evidence>
<proteinExistence type="predicted"/>
<name>A0A9P8TTW6_9HYPO</name>
<feature type="coiled-coil region" evidence="1">
    <location>
        <begin position="207"/>
        <end position="234"/>
    </location>
</feature>
<feature type="region of interest" description="Disordered" evidence="2">
    <location>
        <begin position="267"/>
        <end position="289"/>
    </location>
</feature>
<gene>
    <name evidence="3" type="ORF">Trco_006425</name>
</gene>
<evidence type="ECO:0000313" key="3">
    <source>
        <dbReference type="EMBL" id="KAH6604718.1"/>
    </source>
</evidence>
<sequence>MAQPNVGINVKGNEYRHLNMPDHQPEILTKFQQQLEPYIKPREQVNYIRRVLALHIGSCVGNGAIQSPLFLVDSSQEVTTPSDLTGVFREYVEALQANSAARRQFDRILQESALEEEDTGPPNPAASSADLLEERICLLKLRQKRESLLAVRQSLDLLMEKPAATREYLDAKHVFQGSPGAPSAPDDVINSLAPDQSSPHSGLSDRIHRLEKTVLRAKLLLKQEEQTMREARARSKNQFDMVSNGARLEALTTTRNELIAWIENELGKASPGSSSEGSRSSSSKARVNPSTIAAHLGEITKKYARYVSSRKTLLELETQQSQLSQPSQPSLLPPAQLIAGLDRNNSKPPTPIDHLLTPYLRALAAISVSQKAAISQKSFFTSALSKQNQDACQLLGRLGEESHLLPSYPMKDSLRRRSGIQTEIASKSEQPDISKRIQPWVFAADSAKIALLEYAAETVDIGQVALENCLETLREIDFLLGRPDGQEPGEASDGKSKVGVAATRLGSRKPTSKNSILDDGHDVWSRLHGNLGALS</sequence>
<accession>A0A9P8TTW6</accession>